<feature type="chain" id="PRO_5040794826" description="LTD domain-containing protein" evidence="1">
    <location>
        <begin position="27"/>
        <end position="159"/>
    </location>
</feature>
<name>A0A9W6P5I8_9ACTN</name>
<evidence type="ECO:0000256" key="1">
    <source>
        <dbReference type="SAM" id="SignalP"/>
    </source>
</evidence>
<keyword evidence="4" id="KW-1185">Reference proteome</keyword>
<organism evidence="3 4">
    <name type="scientific">Nocardiopsis ansamitocini</name>
    <dbReference type="NCBI Taxonomy" id="1670832"/>
    <lineage>
        <taxon>Bacteria</taxon>
        <taxon>Bacillati</taxon>
        <taxon>Actinomycetota</taxon>
        <taxon>Actinomycetes</taxon>
        <taxon>Streptosporangiales</taxon>
        <taxon>Nocardiopsidaceae</taxon>
        <taxon>Nocardiopsis</taxon>
    </lineage>
</organism>
<reference evidence="3" key="1">
    <citation type="submission" date="2023-02" db="EMBL/GenBank/DDBJ databases">
        <title>Nocardiopsis ansamitocini NBRC 112285.</title>
        <authorList>
            <person name="Ichikawa N."/>
            <person name="Sato H."/>
            <person name="Tonouchi N."/>
        </authorList>
    </citation>
    <scope>NUCLEOTIDE SEQUENCE</scope>
    <source>
        <strain evidence="3">NBRC 112285</strain>
    </source>
</reference>
<dbReference type="Gene3D" id="2.60.40.1260">
    <property type="entry name" value="Lamin Tail domain"/>
    <property type="match status" value="1"/>
</dbReference>
<gene>
    <name evidence="3" type="ORF">Nans01_18090</name>
</gene>
<evidence type="ECO:0000259" key="2">
    <source>
        <dbReference type="PROSITE" id="PS51841"/>
    </source>
</evidence>
<evidence type="ECO:0000313" key="4">
    <source>
        <dbReference type="Proteomes" id="UP001165092"/>
    </source>
</evidence>
<dbReference type="InterPro" id="IPR001322">
    <property type="entry name" value="Lamin_tail_dom"/>
</dbReference>
<dbReference type="EMBL" id="BSQG01000002">
    <property type="protein sequence ID" value="GLU47458.1"/>
    <property type="molecule type" value="Genomic_DNA"/>
</dbReference>
<dbReference type="PROSITE" id="PS51841">
    <property type="entry name" value="LTD"/>
    <property type="match status" value="1"/>
</dbReference>
<dbReference type="Pfam" id="PF00932">
    <property type="entry name" value="LTD"/>
    <property type="match status" value="1"/>
</dbReference>
<dbReference type="Proteomes" id="UP001165092">
    <property type="component" value="Unassembled WGS sequence"/>
</dbReference>
<accession>A0A9W6P5I8</accession>
<keyword evidence="1" id="KW-0732">Signal</keyword>
<sequence length="159" mass="17236">MRTRSLIASLLMALTASLLMATPAEAAPALQFTFVAYDSPGTDNRSNSSLNAEYVVIKNTTKKAVNLKGYVLHDAPSTANKSKGRKWNYAYTFGSFSLAAGKSVTVRTGSGGNTATTRYWNFRQYVWNNDRDTATLLNAKGAKVDTCSWTTTKPGSTKC</sequence>
<feature type="domain" description="LTD" evidence="2">
    <location>
        <begin position="21"/>
        <end position="151"/>
    </location>
</feature>
<feature type="signal peptide" evidence="1">
    <location>
        <begin position="1"/>
        <end position="26"/>
    </location>
</feature>
<comment type="caution">
    <text evidence="3">The sequence shown here is derived from an EMBL/GenBank/DDBJ whole genome shotgun (WGS) entry which is preliminary data.</text>
</comment>
<protein>
    <recommendedName>
        <fullName evidence="2">LTD domain-containing protein</fullName>
    </recommendedName>
</protein>
<dbReference type="SUPFAM" id="SSF74853">
    <property type="entry name" value="Lamin A/C globular tail domain"/>
    <property type="match status" value="1"/>
</dbReference>
<evidence type="ECO:0000313" key="3">
    <source>
        <dbReference type="EMBL" id="GLU47458.1"/>
    </source>
</evidence>
<dbReference type="AlphaFoldDB" id="A0A9W6P5I8"/>
<dbReference type="RefSeq" id="WP_285758548.1">
    <property type="nucleotide sequence ID" value="NZ_BSQG01000002.1"/>
</dbReference>
<proteinExistence type="predicted"/>
<dbReference type="InterPro" id="IPR036415">
    <property type="entry name" value="Lamin_tail_dom_sf"/>
</dbReference>